<dbReference type="Proteomes" id="UP001303046">
    <property type="component" value="Unassembled WGS sequence"/>
</dbReference>
<evidence type="ECO:0000313" key="2">
    <source>
        <dbReference type="Proteomes" id="UP001303046"/>
    </source>
</evidence>
<reference evidence="1 2" key="1">
    <citation type="submission" date="2023-08" db="EMBL/GenBank/DDBJ databases">
        <title>A Necator americanus chromosomal reference genome.</title>
        <authorList>
            <person name="Ilik V."/>
            <person name="Petrzelkova K.J."/>
            <person name="Pardy F."/>
            <person name="Fuh T."/>
            <person name="Niatou-Singa F.S."/>
            <person name="Gouil Q."/>
            <person name="Baker L."/>
            <person name="Ritchie M.E."/>
            <person name="Jex A.R."/>
            <person name="Gazzola D."/>
            <person name="Li H."/>
            <person name="Toshio Fujiwara R."/>
            <person name="Zhan B."/>
            <person name="Aroian R.V."/>
            <person name="Pafco B."/>
            <person name="Schwarz E.M."/>
        </authorList>
    </citation>
    <scope>NUCLEOTIDE SEQUENCE [LARGE SCALE GENOMIC DNA]</scope>
    <source>
        <strain evidence="1 2">Aroian</strain>
        <tissue evidence="1">Whole animal</tissue>
    </source>
</reference>
<name>A0ABR1BU71_NECAM</name>
<gene>
    <name evidence="1" type="primary">Necator_chrI.g2584</name>
    <name evidence="1" type="ORF">RB195_006456</name>
</gene>
<comment type="caution">
    <text evidence="1">The sequence shown here is derived from an EMBL/GenBank/DDBJ whole genome shotgun (WGS) entry which is preliminary data.</text>
</comment>
<accession>A0ABR1BU71</accession>
<evidence type="ECO:0000313" key="1">
    <source>
        <dbReference type="EMBL" id="KAK6729415.1"/>
    </source>
</evidence>
<sequence length="70" mass="8118">MRLIRYKYLALIWLYAIQKPLQESVMASEKVSSSCAPTETAEDYHNDTFYDEPNTLIFTIFSQHAVIVES</sequence>
<protein>
    <submittedName>
        <fullName evidence="1">Uncharacterized protein</fullName>
    </submittedName>
</protein>
<proteinExistence type="predicted"/>
<dbReference type="EMBL" id="JAVFWL010000001">
    <property type="protein sequence ID" value="KAK6729415.1"/>
    <property type="molecule type" value="Genomic_DNA"/>
</dbReference>
<organism evidence="1 2">
    <name type="scientific">Necator americanus</name>
    <name type="common">Human hookworm</name>
    <dbReference type="NCBI Taxonomy" id="51031"/>
    <lineage>
        <taxon>Eukaryota</taxon>
        <taxon>Metazoa</taxon>
        <taxon>Ecdysozoa</taxon>
        <taxon>Nematoda</taxon>
        <taxon>Chromadorea</taxon>
        <taxon>Rhabditida</taxon>
        <taxon>Rhabditina</taxon>
        <taxon>Rhabditomorpha</taxon>
        <taxon>Strongyloidea</taxon>
        <taxon>Ancylostomatidae</taxon>
        <taxon>Bunostominae</taxon>
        <taxon>Necator</taxon>
    </lineage>
</organism>
<keyword evidence="2" id="KW-1185">Reference proteome</keyword>